<keyword evidence="2" id="KW-0732">Signal</keyword>
<dbReference type="EMBL" id="BOOR01000004">
    <property type="protein sequence ID" value="GII52119.1"/>
    <property type="molecule type" value="Genomic_DNA"/>
</dbReference>
<feature type="compositionally biased region" description="Pro residues" evidence="1">
    <location>
        <begin position="28"/>
        <end position="37"/>
    </location>
</feature>
<dbReference type="Proteomes" id="UP000605992">
    <property type="component" value="Unassembled WGS sequence"/>
</dbReference>
<evidence type="ECO:0000259" key="3">
    <source>
        <dbReference type="Pfam" id="PF12697"/>
    </source>
</evidence>
<dbReference type="Pfam" id="PF12697">
    <property type="entry name" value="Abhydrolase_6"/>
    <property type="match status" value="1"/>
</dbReference>
<name>A0A8J3UU61_9ACTN</name>
<dbReference type="InterPro" id="IPR000073">
    <property type="entry name" value="AB_hydrolase_1"/>
</dbReference>
<dbReference type="InterPro" id="IPR029058">
    <property type="entry name" value="AB_hydrolase_fold"/>
</dbReference>
<evidence type="ECO:0000313" key="5">
    <source>
        <dbReference type="Proteomes" id="UP000605992"/>
    </source>
</evidence>
<feature type="compositionally biased region" description="Low complexity" evidence="1">
    <location>
        <begin position="18"/>
        <end position="27"/>
    </location>
</feature>
<keyword evidence="5" id="KW-1185">Reference proteome</keyword>
<dbReference type="Gene3D" id="3.40.50.1820">
    <property type="entry name" value="alpha/beta hydrolase"/>
    <property type="match status" value="1"/>
</dbReference>
<accession>A0A8J3UU61</accession>
<reference evidence="4" key="1">
    <citation type="submission" date="2021-01" db="EMBL/GenBank/DDBJ databases">
        <title>Whole genome shotgun sequence of Planotetraspora thailandica NBRC 104271.</title>
        <authorList>
            <person name="Komaki H."/>
            <person name="Tamura T."/>
        </authorList>
    </citation>
    <scope>NUCLEOTIDE SEQUENCE</scope>
    <source>
        <strain evidence="4">NBRC 104271</strain>
    </source>
</reference>
<dbReference type="PANTHER" id="PTHR37017">
    <property type="entry name" value="AB HYDROLASE-1 DOMAIN-CONTAINING PROTEIN-RELATED"/>
    <property type="match status" value="1"/>
</dbReference>
<protein>
    <submittedName>
        <fullName evidence="4">Alpha/beta hydrolase</fullName>
    </submittedName>
</protein>
<sequence>MLLLVAAFTAGATSAWASPAAPMRSSPTPGPLPCPSPGGPKPTVVLVHGAWADTSSWNGEVDALRRAGYVARAVANPLRNLTSDAATVADFLKTVPGPIVLVGHSYGGSVITNAAAGLPNVKALVYVDAAAPDVGETTGQLSGPGSALNANPDSLYDKVPYPGAPQGAADLYLKQNVFVHSFASDLPQDTAVRLWASQRAASTSAFTTPSKAAAWKTIPSWYFISTGDRIITPASELSMAHRARSKITQFQGGSHLTLISHPDAVTSVIGSAICSVR</sequence>
<dbReference type="InterPro" id="IPR052897">
    <property type="entry name" value="Sec-Metab_Biosynth_Hydrolase"/>
</dbReference>
<comment type="caution">
    <text evidence="4">The sequence shown here is derived from an EMBL/GenBank/DDBJ whole genome shotgun (WGS) entry which is preliminary data.</text>
</comment>
<evidence type="ECO:0000256" key="1">
    <source>
        <dbReference type="SAM" id="MobiDB-lite"/>
    </source>
</evidence>
<dbReference type="SUPFAM" id="SSF53474">
    <property type="entry name" value="alpha/beta-Hydrolases"/>
    <property type="match status" value="1"/>
</dbReference>
<feature type="domain" description="AB hydrolase-1" evidence="3">
    <location>
        <begin position="44"/>
        <end position="265"/>
    </location>
</feature>
<proteinExistence type="predicted"/>
<keyword evidence="4" id="KW-0378">Hydrolase</keyword>
<feature type="region of interest" description="Disordered" evidence="1">
    <location>
        <begin position="18"/>
        <end position="37"/>
    </location>
</feature>
<feature type="chain" id="PRO_5035247854" evidence="2">
    <location>
        <begin position="18"/>
        <end position="277"/>
    </location>
</feature>
<feature type="signal peptide" evidence="2">
    <location>
        <begin position="1"/>
        <end position="17"/>
    </location>
</feature>
<gene>
    <name evidence="4" type="ORF">Pth03_05080</name>
</gene>
<dbReference type="GO" id="GO:0016787">
    <property type="term" value="F:hydrolase activity"/>
    <property type="evidence" value="ECO:0007669"/>
    <property type="project" value="UniProtKB-KW"/>
</dbReference>
<organism evidence="4 5">
    <name type="scientific">Planotetraspora thailandica</name>
    <dbReference type="NCBI Taxonomy" id="487172"/>
    <lineage>
        <taxon>Bacteria</taxon>
        <taxon>Bacillati</taxon>
        <taxon>Actinomycetota</taxon>
        <taxon>Actinomycetes</taxon>
        <taxon>Streptosporangiales</taxon>
        <taxon>Streptosporangiaceae</taxon>
        <taxon>Planotetraspora</taxon>
    </lineage>
</organism>
<evidence type="ECO:0000256" key="2">
    <source>
        <dbReference type="SAM" id="SignalP"/>
    </source>
</evidence>
<dbReference type="PANTHER" id="PTHR37017:SF11">
    <property type="entry name" value="ESTERASE_LIPASE_THIOESTERASE DOMAIN-CONTAINING PROTEIN"/>
    <property type="match status" value="1"/>
</dbReference>
<evidence type="ECO:0000313" key="4">
    <source>
        <dbReference type="EMBL" id="GII52119.1"/>
    </source>
</evidence>
<dbReference type="AlphaFoldDB" id="A0A8J3UU61"/>